<feature type="compositionally biased region" description="Polar residues" evidence="1">
    <location>
        <begin position="170"/>
        <end position="189"/>
    </location>
</feature>
<protein>
    <submittedName>
        <fullName evidence="2">Uncharacterized protein</fullName>
    </submittedName>
</protein>
<feature type="region of interest" description="Disordered" evidence="1">
    <location>
        <begin position="117"/>
        <end position="197"/>
    </location>
</feature>
<keyword evidence="3" id="KW-1185">Reference proteome</keyword>
<reference evidence="2 3" key="1">
    <citation type="submission" date="2016-07" db="EMBL/GenBank/DDBJ databases">
        <title>Pervasive Adenine N6-methylation of Active Genes in Fungi.</title>
        <authorList>
            <consortium name="DOE Joint Genome Institute"/>
            <person name="Mondo S.J."/>
            <person name="Dannebaum R.O."/>
            <person name="Kuo R.C."/>
            <person name="Labutti K."/>
            <person name="Haridas S."/>
            <person name="Kuo A."/>
            <person name="Salamov A."/>
            <person name="Ahrendt S.R."/>
            <person name="Lipzen A."/>
            <person name="Sullivan W."/>
            <person name="Andreopoulos W.B."/>
            <person name="Clum A."/>
            <person name="Lindquist E."/>
            <person name="Daum C."/>
            <person name="Ramamoorthy G.K."/>
            <person name="Gryganskyi A."/>
            <person name="Culley D."/>
            <person name="Magnuson J.K."/>
            <person name="James T.Y."/>
            <person name="O'Malley M.A."/>
            <person name="Stajich J.E."/>
            <person name="Spatafora J.W."/>
            <person name="Visel A."/>
            <person name="Grigoriev I.V."/>
        </authorList>
    </citation>
    <scope>NUCLEOTIDE SEQUENCE [LARGE SCALE GENOMIC DNA]</scope>
    <source>
        <strain evidence="2 3">62-1032</strain>
    </source>
</reference>
<evidence type="ECO:0000313" key="2">
    <source>
        <dbReference type="EMBL" id="ORY61932.1"/>
    </source>
</evidence>
<feature type="compositionally biased region" description="Low complexity" evidence="1">
    <location>
        <begin position="124"/>
        <end position="149"/>
    </location>
</feature>
<organism evidence="2 3">
    <name type="scientific">Leucosporidium creatinivorum</name>
    <dbReference type="NCBI Taxonomy" id="106004"/>
    <lineage>
        <taxon>Eukaryota</taxon>
        <taxon>Fungi</taxon>
        <taxon>Dikarya</taxon>
        <taxon>Basidiomycota</taxon>
        <taxon>Pucciniomycotina</taxon>
        <taxon>Microbotryomycetes</taxon>
        <taxon>Leucosporidiales</taxon>
        <taxon>Leucosporidium</taxon>
    </lineage>
</organism>
<proteinExistence type="predicted"/>
<dbReference type="InParanoid" id="A0A1Y2DRM9"/>
<accession>A0A1Y2DRM9</accession>
<sequence length="253" mass="27703">MTIARTPSEARLASLHLDFTELNLKPRKAALPSNTHQSRLTDDDLEGLEFPSLGKSVVEEQETQFAMLATKALSFLATPESDREVYSPYTNRSPLPDCDADANPYFTQRRNLYHDGADSWTPRSFSSSSSSSTADSDYSSSASSYDAPSPLAQPQHSIPRTLHSPLAVESPSTSSCRQHRTCSANSSARLAQPRASRSPRLRLACSRTILVESRSAQGVLECSRMILKARSRRRCEGSRGVMGSLSEGWSTGE</sequence>
<comment type="caution">
    <text evidence="2">The sequence shown here is derived from an EMBL/GenBank/DDBJ whole genome shotgun (WGS) entry which is preliminary data.</text>
</comment>
<dbReference type="AlphaFoldDB" id="A0A1Y2DRM9"/>
<evidence type="ECO:0000256" key="1">
    <source>
        <dbReference type="SAM" id="MobiDB-lite"/>
    </source>
</evidence>
<dbReference type="Proteomes" id="UP000193467">
    <property type="component" value="Unassembled WGS sequence"/>
</dbReference>
<evidence type="ECO:0000313" key="3">
    <source>
        <dbReference type="Proteomes" id="UP000193467"/>
    </source>
</evidence>
<gene>
    <name evidence="2" type="ORF">BCR35DRAFT_195761</name>
</gene>
<name>A0A1Y2DRM9_9BASI</name>
<dbReference type="EMBL" id="MCGR01000071">
    <property type="protein sequence ID" value="ORY61932.1"/>
    <property type="molecule type" value="Genomic_DNA"/>
</dbReference>